<dbReference type="InterPro" id="IPR013520">
    <property type="entry name" value="Ribonucl_H"/>
</dbReference>
<dbReference type="eggNOG" id="COG2176">
    <property type="taxonomic scope" value="Bacteria"/>
</dbReference>
<dbReference type="GO" id="GO:0008408">
    <property type="term" value="F:3'-5' exonuclease activity"/>
    <property type="evidence" value="ECO:0007669"/>
    <property type="project" value="TreeGrafter"/>
</dbReference>
<comment type="catalytic activity">
    <reaction evidence="6">
        <text>DNA(n) + a 2'-deoxyribonucleoside 5'-triphosphate = DNA(n+1) + diphosphate</text>
        <dbReference type="Rhea" id="RHEA:22508"/>
        <dbReference type="Rhea" id="RHEA-COMP:17339"/>
        <dbReference type="Rhea" id="RHEA-COMP:17340"/>
        <dbReference type="ChEBI" id="CHEBI:33019"/>
        <dbReference type="ChEBI" id="CHEBI:61560"/>
        <dbReference type="ChEBI" id="CHEBI:173112"/>
        <dbReference type="EC" id="2.7.7.7"/>
    </reaction>
</comment>
<dbReference type="OrthoDB" id="9803913at2"/>
<keyword evidence="3 8" id="KW-0378">Hydrolase</keyword>
<dbReference type="GO" id="GO:0003887">
    <property type="term" value="F:DNA-directed DNA polymerase activity"/>
    <property type="evidence" value="ECO:0007669"/>
    <property type="project" value="UniProtKB-EC"/>
</dbReference>
<keyword evidence="2" id="KW-0540">Nuclease</keyword>
<reference evidence="9" key="1">
    <citation type="submission" date="2011-06" db="EMBL/GenBank/DDBJ databases">
        <authorList>
            <consortium name="US DOE Joint Genome Institute (JGI-PGF)"/>
            <person name="Lucas S."/>
            <person name="Han J."/>
            <person name="Lapidus A."/>
            <person name="Cheng J.-F."/>
            <person name="Goodwin L."/>
            <person name="Pitluck S."/>
            <person name="Peters L."/>
            <person name="Land M.L."/>
            <person name="Hauser L."/>
            <person name="Vogl K."/>
            <person name="Liu Z."/>
            <person name="Overmann J."/>
            <person name="Frigaard N.-U."/>
            <person name="Bryant D.A."/>
            <person name="Woyke T.J."/>
        </authorList>
    </citation>
    <scope>NUCLEOTIDE SEQUENCE [LARGE SCALE GENOMIC DNA]</scope>
    <source>
        <strain evidence="9">970</strain>
    </source>
</reference>
<dbReference type="EMBL" id="JH603163">
    <property type="protein sequence ID" value="EIC23942.1"/>
    <property type="molecule type" value="Genomic_DNA"/>
</dbReference>
<gene>
    <name evidence="8" type="ORF">Thi970DRAFT_00077</name>
</gene>
<dbReference type="PANTHER" id="PTHR30231">
    <property type="entry name" value="DNA POLYMERASE III SUBUNIT EPSILON"/>
    <property type="match status" value="1"/>
</dbReference>
<dbReference type="NCBIfam" id="TIGR00573">
    <property type="entry name" value="dnaq"/>
    <property type="match status" value="1"/>
</dbReference>
<proteinExistence type="predicted"/>
<dbReference type="HOGENOM" id="CLU_047806_7_1_6"/>
<evidence type="ECO:0000256" key="3">
    <source>
        <dbReference type="ARBA" id="ARBA00022839"/>
    </source>
</evidence>
<dbReference type="STRING" id="631362.Thi970DRAFT_00077"/>
<name>H8YVK2_9GAMM</name>
<dbReference type="Pfam" id="PF00929">
    <property type="entry name" value="RNase_T"/>
    <property type="match status" value="1"/>
</dbReference>
<evidence type="ECO:0000256" key="1">
    <source>
        <dbReference type="ARBA" id="ARBA00012417"/>
    </source>
</evidence>
<dbReference type="CDD" id="cd06127">
    <property type="entry name" value="DEDDh"/>
    <property type="match status" value="1"/>
</dbReference>
<dbReference type="RefSeq" id="WP_009146565.1">
    <property type="nucleotide sequence ID" value="NZ_CP121471.1"/>
</dbReference>
<dbReference type="GO" id="GO:0005829">
    <property type="term" value="C:cytosol"/>
    <property type="evidence" value="ECO:0007669"/>
    <property type="project" value="TreeGrafter"/>
</dbReference>
<evidence type="ECO:0000259" key="7">
    <source>
        <dbReference type="SMART" id="SM00479"/>
    </source>
</evidence>
<evidence type="ECO:0000256" key="2">
    <source>
        <dbReference type="ARBA" id="ARBA00022722"/>
    </source>
</evidence>
<keyword evidence="9" id="KW-1185">Reference proteome</keyword>
<dbReference type="EC" id="2.7.7.7" evidence="1"/>
<evidence type="ECO:0000256" key="5">
    <source>
        <dbReference type="ARBA" id="ARBA00026073"/>
    </source>
</evidence>
<sequence>MIVIDFETTGLSPAYGDRATEIAAVRVEDGRIVDRYQSLMNPQRSIPSFITQLTGITNAMVRKAPPAAQVMAEVADFVGDQPLVAHNASFDSKFWDSELNRIGRCRQQPFVCSMLIARRVLPQAPSYKLGVLVDFAGLPRAARAHRALADAEMAAELICHLQRELMQRFQLAQVSHDLLQAIQRRPKSQLDACVRRLIAAQCAAA</sequence>
<organism evidence="8 9">
    <name type="scientific">Thiorhodovibrio frisius</name>
    <dbReference type="NCBI Taxonomy" id="631362"/>
    <lineage>
        <taxon>Bacteria</taxon>
        <taxon>Pseudomonadati</taxon>
        <taxon>Pseudomonadota</taxon>
        <taxon>Gammaproteobacteria</taxon>
        <taxon>Chromatiales</taxon>
        <taxon>Chromatiaceae</taxon>
        <taxon>Thiorhodovibrio</taxon>
    </lineage>
</organism>
<evidence type="ECO:0000256" key="4">
    <source>
        <dbReference type="ARBA" id="ARBA00025483"/>
    </source>
</evidence>
<reference evidence="8 9" key="2">
    <citation type="submission" date="2011-11" db="EMBL/GenBank/DDBJ databases">
        <authorList>
            <consortium name="US DOE Joint Genome Institute"/>
            <person name="Lucas S."/>
            <person name="Han J."/>
            <person name="Lapidus A."/>
            <person name="Cheng J.-F."/>
            <person name="Goodwin L."/>
            <person name="Pitluck S."/>
            <person name="Peters L."/>
            <person name="Ovchinnikova G."/>
            <person name="Zhang X."/>
            <person name="Detter J.C."/>
            <person name="Han C."/>
            <person name="Tapia R."/>
            <person name="Land M."/>
            <person name="Hauser L."/>
            <person name="Kyrpides N."/>
            <person name="Ivanova N."/>
            <person name="Pagani I."/>
            <person name="Vogl K."/>
            <person name="Liu Z."/>
            <person name="Overmann J."/>
            <person name="Frigaard N.-U."/>
            <person name="Bryant D."/>
            <person name="Woyke T."/>
        </authorList>
    </citation>
    <scope>NUCLEOTIDE SEQUENCE [LARGE SCALE GENOMIC DNA]</scope>
    <source>
        <strain evidence="8 9">970</strain>
    </source>
</reference>
<dbReference type="InterPro" id="IPR006054">
    <property type="entry name" value="DnaQ"/>
</dbReference>
<protein>
    <recommendedName>
        <fullName evidence="1">DNA-directed DNA polymerase</fullName>
        <ecNumber evidence="1">2.7.7.7</ecNumber>
    </recommendedName>
</protein>
<dbReference type="GO" id="GO:0003677">
    <property type="term" value="F:DNA binding"/>
    <property type="evidence" value="ECO:0007669"/>
    <property type="project" value="InterPro"/>
</dbReference>
<accession>H8YVK2</accession>
<comment type="function">
    <text evidence="4">DNA polymerase III is a complex, multichain enzyme responsible for most of the replicative synthesis in bacteria. The epsilon subunit contain the editing function and is a proofreading 3'-5' exonuclease.</text>
</comment>
<dbReference type="PANTHER" id="PTHR30231:SF37">
    <property type="entry name" value="EXODEOXYRIBONUCLEASE 10"/>
    <property type="match status" value="1"/>
</dbReference>
<dbReference type="GO" id="GO:0045004">
    <property type="term" value="P:DNA replication proofreading"/>
    <property type="evidence" value="ECO:0007669"/>
    <property type="project" value="TreeGrafter"/>
</dbReference>
<dbReference type="AlphaFoldDB" id="H8YVK2"/>
<evidence type="ECO:0000256" key="6">
    <source>
        <dbReference type="ARBA" id="ARBA00049244"/>
    </source>
</evidence>
<feature type="domain" description="Exonuclease" evidence="7">
    <location>
        <begin position="1"/>
        <end position="167"/>
    </location>
</feature>
<keyword evidence="3 8" id="KW-0269">Exonuclease</keyword>
<dbReference type="Gene3D" id="3.30.420.10">
    <property type="entry name" value="Ribonuclease H-like superfamily/Ribonuclease H"/>
    <property type="match status" value="1"/>
</dbReference>
<evidence type="ECO:0000313" key="8">
    <source>
        <dbReference type="EMBL" id="EIC23942.1"/>
    </source>
</evidence>
<dbReference type="FunFam" id="3.30.420.10:FF:000045">
    <property type="entry name" value="3'-5' exonuclease DinG"/>
    <property type="match status" value="1"/>
</dbReference>
<evidence type="ECO:0000313" key="9">
    <source>
        <dbReference type="Proteomes" id="UP000002964"/>
    </source>
</evidence>
<dbReference type="SUPFAM" id="SSF53098">
    <property type="entry name" value="Ribonuclease H-like"/>
    <property type="match status" value="1"/>
</dbReference>
<comment type="subunit">
    <text evidence="5">DNA polymerase III contains a core (composed of alpha, epsilon and theta chains) that associates with a tau subunit. This core dimerizes to form the POLIII' complex. PolIII' associates with the gamma complex (composed of gamma, delta, delta', psi and chi chains) and with the beta chain to form the complete DNA polymerase III complex.</text>
</comment>
<dbReference type="InterPro" id="IPR036397">
    <property type="entry name" value="RNaseH_sf"/>
</dbReference>
<dbReference type="SMART" id="SM00479">
    <property type="entry name" value="EXOIII"/>
    <property type="match status" value="1"/>
</dbReference>
<dbReference type="Proteomes" id="UP000002964">
    <property type="component" value="Unassembled WGS sequence"/>
</dbReference>
<dbReference type="InterPro" id="IPR012337">
    <property type="entry name" value="RNaseH-like_sf"/>
</dbReference>